<dbReference type="InterPro" id="IPR000330">
    <property type="entry name" value="SNF2_N"/>
</dbReference>
<evidence type="ECO:0000259" key="8">
    <source>
        <dbReference type="PROSITE" id="PS51192"/>
    </source>
</evidence>
<dbReference type="PROSITE" id="PS51192">
    <property type="entry name" value="HELICASE_ATP_BIND_1"/>
    <property type="match status" value="1"/>
</dbReference>
<feature type="region of interest" description="Disordered" evidence="7">
    <location>
        <begin position="575"/>
        <end position="600"/>
    </location>
</feature>
<dbReference type="Proteomes" id="UP000243217">
    <property type="component" value="Unassembled WGS sequence"/>
</dbReference>
<dbReference type="InterPro" id="IPR031053">
    <property type="entry name" value="ALC1"/>
</dbReference>
<comment type="subcellular location">
    <subcellularLocation>
        <location evidence="1">Nucleus</location>
    </subcellularLocation>
</comment>
<sequence>MWTKMINGLEAQLEKAAEPQDTVINAVTKQLNDVTMHDYQIEGLRWLIHRDNANINSIVGDEMGLGKTLQTIAFICYLITTKPMQGPCLIVAPLSVLPNWEEQFGRFAPHLSLVTYSGTKPQRVPLEKKIKASKPNVVLTSYEIVLLESSFFKSEKWALAAFDEGHRLKNPKGKLYKVLLNELSFERKLLLTGTPVQNNMEELAALLTFLNPNCFTKNVVEEFKTADLPPLTLRALLAPFILLRTVSDVEGVLKLPPLTKVTVHTKMSPMQREYYKQIVSKGATTLSLMNILAQLRKACNHPYLFPNAEPEPFIEGPHLYQNSGKLHVLHALLPRLRAEGHIVLLFSISTAFLDIIQDYCTMQHFSYERLDGSIRGEERWETIDRFRKHDDAFLFLLSTRAGGVGLNLQRADTVIFCDVDYNPQMELQALARAYRMGQTKPIHILHLICQHSVEELIHNRCRLKLEMSKKVREASKLHVQDEKNLSCLEGLKDDAVLAYGLHHLLESEGEELQNLSNEEIEKLLDRTSASDHLANFELQESNKVDNMYCFEGTDYSSQDSASLSKLKKTARVSQRKTKTKVQYEDEDDDSQDYKETEEERAARKQANLEKRLALWKKHGYTSYVLQIDDAEEETFSDDEEPLELNYKSGNAAITFPTVANPIIIVHCVDTSGVWTNRGFFGAISHRSTVPQTVYAAAKKYGDLRLGQAHCIPLEEEPNVYICLLVVQSSTTSKVKLRNTKTLTFRLNALQESLRALAIFARKNNAHVDMPRLGTGTPNFNWYAVERLLKKHLAQQRVQTNIYYYAPSHKKAKSTSV</sequence>
<dbReference type="InterPro" id="IPR038718">
    <property type="entry name" value="SNF2-like_sf"/>
</dbReference>
<dbReference type="Pfam" id="PF00176">
    <property type="entry name" value="SNF2-rel_dom"/>
    <property type="match status" value="1"/>
</dbReference>
<dbReference type="InterPro" id="IPR027417">
    <property type="entry name" value="P-loop_NTPase"/>
</dbReference>
<dbReference type="OrthoDB" id="5857104at2759"/>
<feature type="domain" description="Helicase C-terminal" evidence="9">
    <location>
        <begin position="328"/>
        <end position="483"/>
    </location>
</feature>
<feature type="compositionally biased region" description="Basic and acidic residues" evidence="7">
    <location>
        <begin position="591"/>
        <end position="600"/>
    </location>
</feature>
<evidence type="ECO:0000256" key="4">
    <source>
        <dbReference type="ARBA" id="ARBA00022801"/>
    </source>
</evidence>
<dbReference type="PANTHER" id="PTHR47157:SF1">
    <property type="entry name" value="CHROMODOMAIN-HELICASE-DNA-BINDING PROTEIN 1-LIKE"/>
    <property type="match status" value="1"/>
</dbReference>
<dbReference type="GO" id="GO:0006281">
    <property type="term" value="P:DNA repair"/>
    <property type="evidence" value="ECO:0007669"/>
    <property type="project" value="InterPro"/>
</dbReference>
<dbReference type="CDD" id="cd18793">
    <property type="entry name" value="SF2_C_SNF"/>
    <property type="match status" value="1"/>
</dbReference>
<dbReference type="Pfam" id="PF00271">
    <property type="entry name" value="Helicase_C"/>
    <property type="match status" value="1"/>
</dbReference>
<keyword evidence="4" id="KW-0378">Hydrolase</keyword>
<evidence type="ECO:0000313" key="11">
    <source>
        <dbReference type="Proteomes" id="UP000243217"/>
    </source>
</evidence>
<evidence type="ECO:0000256" key="5">
    <source>
        <dbReference type="ARBA" id="ARBA00022840"/>
    </source>
</evidence>
<dbReference type="InterPro" id="IPR043472">
    <property type="entry name" value="Macro_dom-like"/>
</dbReference>
<gene>
    <name evidence="10" type="ORF">THRCLA_02255</name>
</gene>
<protein>
    <submittedName>
        <fullName evidence="10">Chromodomain-helicase-DNA-binding protein 1</fullName>
    </submittedName>
</protein>
<evidence type="ECO:0000256" key="6">
    <source>
        <dbReference type="ARBA" id="ARBA00023242"/>
    </source>
</evidence>
<dbReference type="SUPFAM" id="SSF52540">
    <property type="entry name" value="P-loop containing nucleoside triphosphate hydrolases"/>
    <property type="match status" value="2"/>
</dbReference>
<dbReference type="SMART" id="SM00490">
    <property type="entry name" value="HELICc"/>
    <property type="match status" value="1"/>
</dbReference>
<proteinExistence type="inferred from homology"/>
<dbReference type="SUPFAM" id="SSF52949">
    <property type="entry name" value="Macro domain-like"/>
    <property type="match status" value="1"/>
</dbReference>
<keyword evidence="11" id="KW-1185">Reference proteome</keyword>
<dbReference type="Gene3D" id="3.40.50.300">
    <property type="entry name" value="P-loop containing nucleotide triphosphate hydrolases"/>
    <property type="match status" value="1"/>
</dbReference>
<dbReference type="GO" id="GO:0016787">
    <property type="term" value="F:hydrolase activity"/>
    <property type="evidence" value="ECO:0007669"/>
    <property type="project" value="UniProtKB-KW"/>
</dbReference>
<comment type="caution">
    <text evidence="10">The sequence shown here is derived from an EMBL/GenBank/DDBJ whole genome shotgun (WGS) entry which is preliminary data.</text>
</comment>
<dbReference type="InterPro" id="IPR049730">
    <property type="entry name" value="SNF2/RAD54-like_C"/>
</dbReference>
<dbReference type="InterPro" id="IPR014001">
    <property type="entry name" value="Helicase_ATP-bd"/>
</dbReference>
<keyword evidence="3" id="KW-0547">Nucleotide-binding</keyword>
<dbReference type="EMBL" id="JNBS01000434">
    <property type="protein sequence ID" value="OQS05648.1"/>
    <property type="molecule type" value="Genomic_DNA"/>
</dbReference>
<evidence type="ECO:0000256" key="7">
    <source>
        <dbReference type="SAM" id="MobiDB-lite"/>
    </source>
</evidence>
<evidence type="ECO:0000256" key="1">
    <source>
        <dbReference type="ARBA" id="ARBA00004123"/>
    </source>
</evidence>
<dbReference type="InterPro" id="IPR001650">
    <property type="entry name" value="Helicase_C-like"/>
</dbReference>
<evidence type="ECO:0000256" key="2">
    <source>
        <dbReference type="ARBA" id="ARBA00007025"/>
    </source>
</evidence>
<dbReference type="Gene3D" id="3.40.220.10">
    <property type="entry name" value="Leucine Aminopeptidase, subunit E, domain 1"/>
    <property type="match status" value="1"/>
</dbReference>
<keyword evidence="5" id="KW-0067">ATP-binding</keyword>
<dbReference type="GO" id="GO:0005524">
    <property type="term" value="F:ATP binding"/>
    <property type="evidence" value="ECO:0007669"/>
    <property type="project" value="UniProtKB-KW"/>
</dbReference>
<keyword evidence="10" id="KW-0238">DNA-binding</keyword>
<feature type="domain" description="Helicase ATP-binding" evidence="8">
    <location>
        <begin position="48"/>
        <end position="213"/>
    </location>
</feature>
<comment type="similarity">
    <text evidence="2">Belongs to the SNF2/RAD54 helicase family.</text>
</comment>
<evidence type="ECO:0000256" key="3">
    <source>
        <dbReference type="ARBA" id="ARBA00022741"/>
    </source>
</evidence>
<dbReference type="AlphaFoldDB" id="A0A1W0A607"/>
<dbReference type="GO" id="GO:0005634">
    <property type="term" value="C:nucleus"/>
    <property type="evidence" value="ECO:0007669"/>
    <property type="project" value="UniProtKB-SubCell"/>
</dbReference>
<dbReference type="STRING" id="74557.A0A1W0A607"/>
<dbReference type="CDD" id="cd17919">
    <property type="entry name" value="DEXHc_Snf"/>
    <property type="match status" value="1"/>
</dbReference>
<dbReference type="SMART" id="SM00487">
    <property type="entry name" value="DEXDc"/>
    <property type="match status" value="1"/>
</dbReference>
<evidence type="ECO:0000313" key="10">
    <source>
        <dbReference type="EMBL" id="OQS05648.1"/>
    </source>
</evidence>
<reference evidence="10 11" key="1">
    <citation type="journal article" date="2014" name="Genome Biol. Evol.">
        <title>The secreted proteins of Achlya hypogyna and Thraustotheca clavata identify the ancestral oomycete secretome and reveal gene acquisitions by horizontal gene transfer.</title>
        <authorList>
            <person name="Misner I."/>
            <person name="Blouin N."/>
            <person name="Leonard G."/>
            <person name="Richards T.A."/>
            <person name="Lane C.E."/>
        </authorList>
    </citation>
    <scope>NUCLEOTIDE SEQUENCE [LARGE SCALE GENOMIC DNA]</scope>
    <source>
        <strain evidence="10 11">ATCC 34112</strain>
    </source>
</reference>
<dbReference type="Gene3D" id="3.40.50.10810">
    <property type="entry name" value="Tandem AAA-ATPase domain"/>
    <property type="match status" value="1"/>
</dbReference>
<dbReference type="PROSITE" id="PS51194">
    <property type="entry name" value="HELICASE_CTER"/>
    <property type="match status" value="1"/>
</dbReference>
<dbReference type="PANTHER" id="PTHR47157">
    <property type="entry name" value="CHROMODOMAIN-HELICASE-DNA-BINDING PROTEIN 1-LIKE"/>
    <property type="match status" value="1"/>
</dbReference>
<evidence type="ECO:0000259" key="9">
    <source>
        <dbReference type="PROSITE" id="PS51194"/>
    </source>
</evidence>
<accession>A0A1W0A607</accession>
<organism evidence="10 11">
    <name type="scientific">Thraustotheca clavata</name>
    <dbReference type="NCBI Taxonomy" id="74557"/>
    <lineage>
        <taxon>Eukaryota</taxon>
        <taxon>Sar</taxon>
        <taxon>Stramenopiles</taxon>
        <taxon>Oomycota</taxon>
        <taxon>Saprolegniomycetes</taxon>
        <taxon>Saprolegniales</taxon>
        <taxon>Achlyaceae</taxon>
        <taxon>Thraustotheca</taxon>
    </lineage>
</organism>
<keyword evidence="10" id="KW-0347">Helicase</keyword>
<dbReference type="GO" id="GO:0006338">
    <property type="term" value="P:chromatin remodeling"/>
    <property type="evidence" value="ECO:0007669"/>
    <property type="project" value="InterPro"/>
</dbReference>
<dbReference type="GO" id="GO:0003677">
    <property type="term" value="F:DNA binding"/>
    <property type="evidence" value="ECO:0007669"/>
    <property type="project" value="UniProtKB-KW"/>
</dbReference>
<keyword evidence="6" id="KW-0539">Nucleus</keyword>
<dbReference type="GO" id="GO:0003678">
    <property type="term" value="F:DNA helicase activity"/>
    <property type="evidence" value="ECO:0007669"/>
    <property type="project" value="InterPro"/>
</dbReference>
<name>A0A1W0A607_9STRA</name>